<keyword evidence="2" id="KW-1185">Reference proteome</keyword>
<proteinExistence type="predicted"/>
<dbReference type="EnsemblPlants" id="AVESA.00010b.r2.6DG1158020.1">
    <property type="protein sequence ID" value="AVESA.00010b.r2.6DG1158020.1.CDS.1"/>
    <property type="gene ID" value="AVESA.00010b.r2.6DG1158020"/>
</dbReference>
<evidence type="ECO:0000313" key="2">
    <source>
        <dbReference type="Proteomes" id="UP001732700"/>
    </source>
</evidence>
<reference evidence="1" key="1">
    <citation type="submission" date="2021-05" db="EMBL/GenBank/DDBJ databases">
        <authorList>
            <person name="Scholz U."/>
            <person name="Mascher M."/>
            <person name="Fiebig A."/>
        </authorList>
    </citation>
    <scope>NUCLEOTIDE SEQUENCE [LARGE SCALE GENOMIC DNA]</scope>
</reference>
<sequence length="902" mass="97380">MAIVINVAADDHEFFKSLVKDKRADRFFRLGGGAGIAAALDSHMELGICGDGADVRHRKEAYGENTCPKTKPRSFFSHVGDALSDVLLIALLVCATVALGFGIQEHRLKDVLYDSLTIYITVFFVSGVAAAMAHTKAKLDDKLVRESADVAVTVVRVGRRQEVSVFDVVVGDVVILKTGDTVPADGVFLKGYGLQVDESSITCEPSPVGIDADKNPFLAAGVKVVHGHGSMVVTAVGNDTTWGELINNEKNADEPAPLRERLDVLTSTVGKIGVAVTVVTFTVRHFTGGTGKLALLDKGIPLPLAVSLTVTFYVMQMAKDNLYSMSAFETMASVTAICADKTGTLTVNQMEVAEFWVGIDQPKAATAIADSVASLLRRGAGLNTTGSVYWPNNASPEISGSPTEKALLSWAVTYLGMDAAMFETSGRVLYVEAFNPAKKHKLHNRAGIKDKDTGAVITHWKGTAEVVLANCSMYVDMHGAARELGGEQLKKLDKVINDMAVAGGLQCIAFAYKQIGDERLTFLGLVGLRDRCRPEAKATIEACVNAGVAVKMLTGDSILAARAIATECGIISRNDPDDVAIEGRKFRKMPWAQQLETVDKIRVIFGARPVDKRLLVKLLKHKGQVVAMTGNGTNDALARQDADVVLSMSVKGTDLTKDTIVLDDNLDMVVTAIRRGRCAYNYFQRFIQFHLTVNAVAILVNFVSTVTTGNTPLTTAHIMWVNLVMGTMSTLAVAADKPNEALMARPPIDRTAPLISNTMRLNVAAQVAFQTAVLLALQYRGRDVFGTGDKANNIMIFNMFVLFQVFNEFNVRDIKKTNVFAGVFEKKEMMFLVLVAGTLVLQAATVEVLAGFIGTKRLSLGLWGVCLAIAAVSWPIGWAVKFSAGACCPARFFKFWINLYSK</sequence>
<evidence type="ECO:0000313" key="1">
    <source>
        <dbReference type="EnsemblPlants" id="AVESA.00010b.r2.6DG1158020.1.CDS.1"/>
    </source>
</evidence>
<reference evidence="1" key="2">
    <citation type="submission" date="2025-09" db="UniProtKB">
        <authorList>
            <consortium name="EnsemblPlants"/>
        </authorList>
    </citation>
    <scope>IDENTIFICATION</scope>
</reference>
<organism evidence="1 2">
    <name type="scientific">Avena sativa</name>
    <name type="common">Oat</name>
    <dbReference type="NCBI Taxonomy" id="4498"/>
    <lineage>
        <taxon>Eukaryota</taxon>
        <taxon>Viridiplantae</taxon>
        <taxon>Streptophyta</taxon>
        <taxon>Embryophyta</taxon>
        <taxon>Tracheophyta</taxon>
        <taxon>Spermatophyta</taxon>
        <taxon>Magnoliopsida</taxon>
        <taxon>Liliopsida</taxon>
        <taxon>Poales</taxon>
        <taxon>Poaceae</taxon>
        <taxon>BOP clade</taxon>
        <taxon>Pooideae</taxon>
        <taxon>Poodae</taxon>
        <taxon>Poeae</taxon>
        <taxon>Poeae Chloroplast Group 1 (Aveneae type)</taxon>
        <taxon>Aveninae</taxon>
        <taxon>Avena</taxon>
    </lineage>
</organism>
<name>A0ACD5ZAU7_AVESA</name>
<accession>A0ACD5ZAU7</accession>
<dbReference type="Proteomes" id="UP001732700">
    <property type="component" value="Chromosome 6D"/>
</dbReference>
<protein>
    <submittedName>
        <fullName evidence="1">Uncharacterized protein</fullName>
    </submittedName>
</protein>